<feature type="compositionally biased region" description="Pro residues" evidence="10">
    <location>
        <begin position="526"/>
        <end position="539"/>
    </location>
</feature>
<feature type="transmembrane region" description="Helical" evidence="11">
    <location>
        <begin position="285"/>
        <end position="310"/>
    </location>
</feature>
<feature type="transmembrane region" description="Helical" evidence="11">
    <location>
        <begin position="339"/>
        <end position="367"/>
    </location>
</feature>
<keyword evidence="4" id="KW-1003">Cell membrane</keyword>
<dbReference type="PANTHER" id="PTHR48086:SF6">
    <property type="entry name" value="CATION_ACETATE SYMPORTER ACTP"/>
    <property type="match status" value="1"/>
</dbReference>
<evidence type="ECO:0000256" key="8">
    <source>
        <dbReference type="ARBA" id="ARBA00023136"/>
    </source>
</evidence>
<organism evidence="12 13">
    <name type="scientific">Kitasatospora phosalacinea</name>
    <dbReference type="NCBI Taxonomy" id="2065"/>
    <lineage>
        <taxon>Bacteria</taxon>
        <taxon>Bacillati</taxon>
        <taxon>Actinomycetota</taxon>
        <taxon>Actinomycetes</taxon>
        <taxon>Kitasatosporales</taxon>
        <taxon>Streptomycetaceae</taxon>
        <taxon>Kitasatospora</taxon>
    </lineage>
</organism>
<keyword evidence="8 11" id="KW-0472">Membrane</keyword>
<evidence type="ECO:0000256" key="1">
    <source>
        <dbReference type="ARBA" id="ARBA00004651"/>
    </source>
</evidence>
<feature type="transmembrane region" description="Helical" evidence="11">
    <location>
        <begin position="83"/>
        <end position="101"/>
    </location>
</feature>
<dbReference type="EMBL" id="JBHYPX010000113">
    <property type="protein sequence ID" value="MFE1356946.1"/>
    <property type="molecule type" value="Genomic_DNA"/>
</dbReference>
<feature type="transmembrane region" description="Helical" evidence="11">
    <location>
        <begin position="252"/>
        <end position="273"/>
    </location>
</feature>
<evidence type="ECO:0000313" key="12">
    <source>
        <dbReference type="EMBL" id="MFE1356946.1"/>
    </source>
</evidence>
<dbReference type="InterPro" id="IPR001734">
    <property type="entry name" value="Na/solute_symporter"/>
</dbReference>
<dbReference type="RefSeq" id="WP_380331207.1">
    <property type="nucleotide sequence ID" value="NZ_JBHYPW010000077.1"/>
</dbReference>
<evidence type="ECO:0000256" key="4">
    <source>
        <dbReference type="ARBA" id="ARBA00022475"/>
    </source>
</evidence>
<evidence type="ECO:0000256" key="3">
    <source>
        <dbReference type="ARBA" id="ARBA00022448"/>
    </source>
</evidence>
<comment type="caution">
    <text evidence="12">The sequence shown here is derived from an EMBL/GenBank/DDBJ whole genome shotgun (WGS) entry which is preliminary data.</text>
</comment>
<evidence type="ECO:0000256" key="10">
    <source>
        <dbReference type="SAM" id="MobiDB-lite"/>
    </source>
</evidence>
<evidence type="ECO:0000256" key="9">
    <source>
        <dbReference type="RuleBase" id="RU362091"/>
    </source>
</evidence>
<sequence>MNALADAATVPGPLPVVLMVFLGLCGFLWLFTGSGEDDAAMFPGPDRPAGALRSGLAISGDSLTSVTLMLLVGLIAFTGYDGVMFSLGCVTGIVLLALLVAEPLRRTGGHTVGDALARRFPVRAVRTGTALVTLCVCLPYLVLQLTVVGSVTGYALGLSSATTRTVGILVVGVLMLSLAVTGGARGTARVQAVKVVVLLVTFTVLAVLALHRVGWNPERLLGTAAAHSPLGDAFFGPGPQYGPGASGAANRLGQFVTLALAVSCMPQVTMRVLTAPPGRAVRTAAHWAVAQILLVSALIVTVGIGAAALLDTTALHAADPTGGSALFRLADVLSPGGGLVSVVFCAVLLTVLATVADVTLAAATTVARDLFPRTAEPGGAPGRRQERLARRAAALIGTAAIALAVQAADWNLLVLSTFAMTLAASALGPVLLYGLLWPRFTARGALWCLYSATAAVTVLVVFSPLLSGSPGAVLPDRDFSWTPLSNPGLVSVPVGFALGWLGSVSEGRATAPHDHARPSPGRTSHPAPPASAPSAPGPWPTSARVNSTTLPADRPTRAPHQGRTAPKGKPRRG</sequence>
<evidence type="ECO:0000313" key="13">
    <source>
        <dbReference type="Proteomes" id="UP001599542"/>
    </source>
</evidence>
<feature type="transmembrane region" description="Helical" evidence="11">
    <location>
        <begin position="161"/>
        <end position="180"/>
    </location>
</feature>
<dbReference type="Proteomes" id="UP001599542">
    <property type="component" value="Unassembled WGS sequence"/>
</dbReference>
<reference evidence="12 13" key="1">
    <citation type="submission" date="2024-09" db="EMBL/GenBank/DDBJ databases">
        <title>The Natural Products Discovery Center: Release of the First 8490 Sequenced Strains for Exploring Actinobacteria Biosynthetic Diversity.</title>
        <authorList>
            <person name="Kalkreuter E."/>
            <person name="Kautsar S.A."/>
            <person name="Yang D."/>
            <person name="Bader C.D."/>
            <person name="Teijaro C.N."/>
            <person name="Fluegel L."/>
            <person name="Davis C.M."/>
            <person name="Simpson J.R."/>
            <person name="Lauterbach L."/>
            <person name="Steele A.D."/>
            <person name="Gui C."/>
            <person name="Meng S."/>
            <person name="Li G."/>
            <person name="Viehrig K."/>
            <person name="Ye F."/>
            <person name="Su P."/>
            <person name="Kiefer A.F."/>
            <person name="Nichols A."/>
            <person name="Cepeda A.J."/>
            <person name="Yan W."/>
            <person name="Fan B."/>
            <person name="Jiang Y."/>
            <person name="Adhikari A."/>
            <person name="Zheng C.-J."/>
            <person name="Schuster L."/>
            <person name="Cowan T.M."/>
            <person name="Smanski M.J."/>
            <person name="Chevrette M.G."/>
            <person name="De Carvalho L.P.S."/>
            <person name="Shen B."/>
        </authorList>
    </citation>
    <scope>NUCLEOTIDE SEQUENCE [LARGE SCALE GENOMIC DNA]</scope>
    <source>
        <strain evidence="12 13">NPDC058753</strain>
    </source>
</reference>
<feature type="transmembrane region" description="Helical" evidence="11">
    <location>
        <begin position="128"/>
        <end position="155"/>
    </location>
</feature>
<proteinExistence type="inferred from homology"/>
<dbReference type="Gene3D" id="1.20.1730.10">
    <property type="entry name" value="Sodium/glucose cotransporter"/>
    <property type="match status" value="1"/>
</dbReference>
<keyword evidence="13" id="KW-1185">Reference proteome</keyword>
<accession>A0ABW6GWA8</accession>
<keyword evidence="5 11" id="KW-0812">Transmembrane</keyword>
<evidence type="ECO:0000256" key="7">
    <source>
        <dbReference type="ARBA" id="ARBA00022989"/>
    </source>
</evidence>
<comment type="subcellular location">
    <subcellularLocation>
        <location evidence="1">Cell membrane</location>
        <topology evidence="1">Multi-pass membrane protein</topology>
    </subcellularLocation>
</comment>
<feature type="region of interest" description="Disordered" evidence="10">
    <location>
        <begin position="508"/>
        <end position="573"/>
    </location>
</feature>
<feature type="transmembrane region" description="Helical" evidence="11">
    <location>
        <begin position="486"/>
        <end position="504"/>
    </location>
</feature>
<dbReference type="PANTHER" id="PTHR48086">
    <property type="entry name" value="SODIUM/PROLINE SYMPORTER-RELATED"/>
    <property type="match status" value="1"/>
</dbReference>
<protein>
    <submittedName>
        <fullName evidence="12">Cation acetate symporter</fullName>
    </submittedName>
</protein>
<comment type="similarity">
    <text evidence="2 9">Belongs to the sodium:solute symporter (SSF) (TC 2.A.21) family.</text>
</comment>
<evidence type="ECO:0000256" key="2">
    <source>
        <dbReference type="ARBA" id="ARBA00006434"/>
    </source>
</evidence>
<feature type="transmembrane region" description="Helical" evidence="11">
    <location>
        <begin position="447"/>
        <end position="466"/>
    </location>
</feature>
<evidence type="ECO:0000256" key="11">
    <source>
        <dbReference type="SAM" id="Phobius"/>
    </source>
</evidence>
<dbReference type="InterPro" id="IPR038377">
    <property type="entry name" value="Na/Glc_symporter_sf"/>
</dbReference>
<keyword evidence="7 11" id="KW-1133">Transmembrane helix</keyword>
<feature type="transmembrane region" description="Helical" evidence="11">
    <location>
        <begin position="52"/>
        <end position="77"/>
    </location>
</feature>
<dbReference type="CDD" id="cd11480">
    <property type="entry name" value="SLC5sbd_u4"/>
    <property type="match status" value="1"/>
</dbReference>
<gene>
    <name evidence="12" type="ORF">ACFW6T_33790</name>
</gene>
<keyword evidence="6" id="KW-0769">Symport</keyword>
<feature type="transmembrane region" description="Helical" evidence="11">
    <location>
        <begin position="413"/>
        <end position="435"/>
    </location>
</feature>
<evidence type="ECO:0000256" key="5">
    <source>
        <dbReference type="ARBA" id="ARBA00022692"/>
    </source>
</evidence>
<dbReference type="PROSITE" id="PS50283">
    <property type="entry name" value="NA_SOLUT_SYMP_3"/>
    <property type="match status" value="1"/>
</dbReference>
<feature type="transmembrane region" description="Helical" evidence="11">
    <location>
        <begin position="12"/>
        <end position="31"/>
    </location>
</feature>
<feature type="transmembrane region" description="Helical" evidence="11">
    <location>
        <begin position="192"/>
        <end position="211"/>
    </location>
</feature>
<feature type="transmembrane region" description="Helical" evidence="11">
    <location>
        <begin position="388"/>
        <end position="407"/>
    </location>
</feature>
<dbReference type="Pfam" id="PF00474">
    <property type="entry name" value="SSF"/>
    <property type="match status" value="1"/>
</dbReference>
<keyword evidence="3" id="KW-0813">Transport</keyword>
<name>A0ABW6GWA8_9ACTN</name>
<evidence type="ECO:0000256" key="6">
    <source>
        <dbReference type="ARBA" id="ARBA00022847"/>
    </source>
</evidence>
<dbReference type="InterPro" id="IPR050277">
    <property type="entry name" value="Sodium:Solute_Symporter"/>
</dbReference>